<organism evidence="3 4">
    <name type="scientific">Aurantimonas aggregata</name>
    <dbReference type="NCBI Taxonomy" id="2047720"/>
    <lineage>
        <taxon>Bacteria</taxon>
        <taxon>Pseudomonadati</taxon>
        <taxon>Pseudomonadota</taxon>
        <taxon>Alphaproteobacteria</taxon>
        <taxon>Hyphomicrobiales</taxon>
        <taxon>Aurantimonadaceae</taxon>
        <taxon>Aurantimonas</taxon>
    </lineage>
</organism>
<dbReference type="Pfam" id="PF11684">
    <property type="entry name" value="DUF3280"/>
    <property type="match status" value="1"/>
</dbReference>
<keyword evidence="2" id="KW-0732">Signal</keyword>
<dbReference type="AlphaFoldDB" id="A0A6L9MMK7"/>
<sequence>MESAKHFRATLAFAAVMVSIVAASSVAAASELETVAVIDFEYSDSSGEPEDQTAEHAARLVLFRQTLEAELGKEPSLATATIPCMANGCTVSTMRADDLLEESRAAGVDFLVFGGVHKMSTLVGGGRVVVLDVAENRFVFDRVISFRGDDDEAFVRAARFSSRDIAHTVPRGRQAPDEHPEPRRGIR</sequence>
<protein>
    <submittedName>
        <fullName evidence="3">DUF2380 domain-containing protein</fullName>
    </submittedName>
</protein>
<dbReference type="InterPro" id="IPR021698">
    <property type="entry name" value="DUF3280"/>
</dbReference>
<keyword evidence="4" id="KW-1185">Reference proteome</keyword>
<reference evidence="3 4" key="1">
    <citation type="submission" date="2020-01" db="EMBL/GenBank/DDBJ databases">
        <title>Genomes of bacteria type strains.</title>
        <authorList>
            <person name="Chen J."/>
            <person name="Zhu S."/>
            <person name="Chen J."/>
        </authorList>
    </citation>
    <scope>NUCLEOTIDE SEQUENCE [LARGE SCALE GENOMIC DNA]</scope>
    <source>
        <strain evidence="3 4">KCTC 52919</strain>
    </source>
</reference>
<proteinExistence type="predicted"/>
<name>A0A6L9MMK7_9HYPH</name>
<feature type="signal peptide" evidence="2">
    <location>
        <begin position="1"/>
        <end position="29"/>
    </location>
</feature>
<evidence type="ECO:0000313" key="3">
    <source>
        <dbReference type="EMBL" id="NDV88961.1"/>
    </source>
</evidence>
<dbReference type="RefSeq" id="WP_163045811.1">
    <property type="nucleotide sequence ID" value="NZ_JAAAMJ010000023.1"/>
</dbReference>
<dbReference type="Proteomes" id="UP000476332">
    <property type="component" value="Unassembled WGS sequence"/>
</dbReference>
<evidence type="ECO:0000313" key="4">
    <source>
        <dbReference type="Proteomes" id="UP000476332"/>
    </source>
</evidence>
<comment type="caution">
    <text evidence="3">The sequence shown here is derived from an EMBL/GenBank/DDBJ whole genome shotgun (WGS) entry which is preliminary data.</text>
</comment>
<gene>
    <name evidence="3" type="ORF">GTW51_19960</name>
</gene>
<feature type="chain" id="PRO_5027045676" evidence="2">
    <location>
        <begin position="30"/>
        <end position="187"/>
    </location>
</feature>
<evidence type="ECO:0000256" key="1">
    <source>
        <dbReference type="SAM" id="MobiDB-lite"/>
    </source>
</evidence>
<evidence type="ECO:0000256" key="2">
    <source>
        <dbReference type="SAM" id="SignalP"/>
    </source>
</evidence>
<accession>A0A6L9MMK7</accession>
<feature type="region of interest" description="Disordered" evidence="1">
    <location>
        <begin position="166"/>
        <end position="187"/>
    </location>
</feature>
<feature type="compositionally biased region" description="Basic and acidic residues" evidence="1">
    <location>
        <begin position="174"/>
        <end position="187"/>
    </location>
</feature>
<dbReference type="EMBL" id="JAAAMJ010000023">
    <property type="protein sequence ID" value="NDV88961.1"/>
    <property type="molecule type" value="Genomic_DNA"/>
</dbReference>